<protein>
    <recommendedName>
        <fullName evidence="4">WAP domain-containing protein</fullName>
    </recommendedName>
</protein>
<feature type="chain" id="PRO_5043584505" description="WAP domain-containing protein" evidence="1">
    <location>
        <begin position="30"/>
        <end position="194"/>
    </location>
</feature>
<gene>
    <name evidence="2" type="ORF">GSLYS_00022164001</name>
</gene>
<name>A0AAV2IT21_LYMST</name>
<accession>A0AAV2IT21</accession>
<feature type="non-terminal residue" evidence="2">
    <location>
        <position position="194"/>
    </location>
</feature>
<evidence type="ECO:0000313" key="2">
    <source>
        <dbReference type="EMBL" id="CAL1548847.1"/>
    </source>
</evidence>
<reference evidence="2 3" key="1">
    <citation type="submission" date="2024-04" db="EMBL/GenBank/DDBJ databases">
        <authorList>
            <consortium name="Genoscope - CEA"/>
            <person name="William W."/>
        </authorList>
    </citation>
    <scope>NUCLEOTIDE SEQUENCE [LARGE SCALE GENOMIC DNA]</scope>
</reference>
<comment type="caution">
    <text evidence="2">The sequence shown here is derived from an EMBL/GenBank/DDBJ whole genome shotgun (WGS) entry which is preliminary data.</text>
</comment>
<dbReference type="Proteomes" id="UP001497497">
    <property type="component" value="Unassembled WGS sequence"/>
</dbReference>
<evidence type="ECO:0008006" key="4">
    <source>
        <dbReference type="Google" id="ProtNLM"/>
    </source>
</evidence>
<dbReference type="PROSITE" id="PS51257">
    <property type="entry name" value="PROKAR_LIPOPROTEIN"/>
    <property type="match status" value="1"/>
</dbReference>
<evidence type="ECO:0000313" key="3">
    <source>
        <dbReference type="Proteomes" id="UP001497497"/>
    </source>
</evidence>
<sequence length="194" mass="20908">MARRHGMSSARKFHIHAFLVLVFSCVALAQYQTQSSAYPASTGYQGYAQPSAAYQPSTGYQPYSQASYPAYGQQPAYGSYGYNAMRPLVQSDVKNCTDTDCGQDECCVSTPRASICAKMISIDTSQLVCARVKRCGSDADCFSPNGCCVYNPYATADVTSPPPPDYYKYPPSSRPGQIVPPLVGVCLPALSLDN</sequence>
<evidence type="ECO:0000256" key="1">
    <source>
        <dbReference type="SAM" id="SignalP"/>
    </source>
</evidence>
<keyword evidence="3" id="KW-1185">Reference proteome</keyword>
<proteinExistence type="predicted"/>
<feature type="signal peptide" evidence="1">
    <location>
        <begin position="1"/>
        <end position="29"/>
    </location>
</feature>
<dbReference type="EMBL" id="CAXITT010001913">
    <property type="protein sequence ID" value="CAL1548847.1"/>
    <property type="molecule type" value="Genomic_DNA"/>
</dbReference>
<organism evidence="2 3">
    <name type="scientific">Lymnaea stagnalis</name>
    <name type="common">Great pond snail</name>
    <name type="synonym">Helix stagnalis</name>
    <dbReference type="NCBI Taxonomy" id="6523"/>
    <lineage>
        <taxon>Eukaryota</taxon>
        <taxon>Metazoa</taxon>
        <taxon>Spiralia</taxon>
        <taxon>Lophotrochozoa</taxon>
        <taxon>Mollusca</taxon>
        <taxon>Gastropoda</taxon>
        <taxon>Heterobranchia</taxon>
        <taxon>Euthyneura</taxon>
        <taxon>Panpulmonata</taxon>
        <taxon>Hygrophila</taxon>
        <taxon>Lymnaeoidea</taxon>
        <taxon>Lymnaeidae</taxon>
        <taxon>Lymnaea</taxon>
    </lineage>
</organism>
<dbReference type="AlphaFoldDB" id="A0AAV2IT21"/>
<keyword evidence="1" id="KW-0732">Signal</keyword>